<comment type="caution">
    <text evidence="15">The sequence shown here is derived from an EMBL/GenBank/DDBJ whole genome shotgun (WGS) entry which is preliminary data.</text>
</comment>
<dbReference type="Pfam" id="PF00132">
    <property type="entry name" value="Hexapep"/>
    <property type="match status" value="1"/>
</dbReference>
<dbReference type="RefSeq" id="WP_021718041.1">
    <property type="nucleotide sequence ID" value="NZ_AP019004.1"/>
</dbReference>
<dbReference type="CDD" id="cd03354">
    <property type="entry name" value="LbH_SAT"/>
    <property type="match status" value="1"/>
</dbReference>
<dbReference type="GeneID" id="49405706"/>
<evidence type="ECO:0000313" key="15">
    <source>
        <dbReference type="EMBL" id="CDB46084.1"/>
    </source>
</evidence>
<dbReference type="NCBIfam" id="NF041874">
    <property type="entry name" value="EPS_EpsC"/>
    <property type="match status" value="1"/>
</dbReference>
<dbReference type="NCBIfam" id="TIGR01172">
    <property type="entry name" value="cysE"/>
    <property type="match status" value="1"/>
</dbReference>
<comment type="catalytic activity">
    <reaction evidence="12 13">
        <text>L-serine + acetyl-CoA = O-acetyl-L-serine + CoA</text>
        <dbReference type="Rhea" id="RHEA:24560"/>
        <dbReference type="ChEBI" id="CHEBI:33384"/>
        <dbReference type="ChEBI" id="CHEBI:57287"/>
        <dbReference type="ChEBI" id="CHEBI:57288"/>
        <dbReference type="ChEBI" id="CHEBI:58340"/>
        <dbReference type="EC" id="2.3.1.30"/>
    </reaction>
</comment>
<accession>A0A3G9GPM2</accession>
<keyword evidence="6" id="KW-0963">Cytoplasm</keyword>
<dbReference type="InterPro" id="IPR045304">
    <property type="entry name" value="LbH_SAT"/>
</dbReference>
<dbReference type="Gene3D" id="1.10.3130.10">
    <property type="entry name" value="serine acetyltransferase, domain 1"/>
    <property type="match status" value="1"/>
</dbReference>
<dbReference type="InterPro" id="IPR011004">
    <property type="entry name" value="Trimer_LpxA-like_sf"/>
</dbReference>
<evidence type="ECO:0000313" key="17">
    <source>
        <dbReference type="EMBL" id="MTU03563.1"/>
    </source>
</evidence>
<dbReference type="Gene3D" id="2.160.10.10">
    <property type="entry name" value="Hexapeptide repeat proteins"/>
    <property type="match status" value="1"/>
</dbReference>
<evidence type="ECO:0000313" key="16">
    <source>
        <dbReference type="EMBL" id="MTT75501.1"/>
    </source>
</evidence>
<protein>
    <recommendedName>
        <fullName evidence="5 13">Serine acetyltransferase</fullName>
        <ecNumber evidence="4 13">2.3.1.30</ecNumber>
    </recommendedName>
</protein>
<keyword evidence="11 13" id="KW-0012">Acyltransferase</keyword>
<dbReference type="EC" id="2.3.1.30" evidence="4 13"/>
<evidence type="ECO:0000256" key="9">
    <source>
        <dbReference type="ARBA" id="ARBA00022737"/>
    </source>
</evidence>
<dbReference type="OrthoDB" id="9801456at2"/>
<reference evidence="15" key="1">
    <citation type="submission" date="2012-11" db="EMBL/GenBank/DDBJ databases">
        <title>Dependencies among metagenomic species, viruses, plasmids and units of genetic variation.</title>
        <authorList>
            <person name="Nielsen H.B."/>
            <person name="Almeida M."/>
            <person name="Juncker A.S."/>
            <person name="Rasmussen S."/>
            <person name="Li J."/>
            <person name="Sunagawa S."/>
            <person name="Plichta D."/>
            <person name="Gautier L."/>
            <person name="Le Chatelier E."/>
            <person name="Peletier E."/>
            <person name="Bonde I."/>
            <person name="Nielsen T."/>
            <person name="Manichanh C."/>
            <person name="Arumugam M."/>
            <person name="Batto J."/>
            <person name="Santos M.B.Q.D."/>
            <person name="Blom N."/>
            <person name="Borruel N."/>
            <person name="Burgdorf K.S."/>
            <person name="Boumezbeur F."/>
            <person name="Casellas F."/>
            <person name="Dore J."/>
            <person name="Guarner F."/>
            <person name="Hansen T."/>
            <person name="Hildebrand F."/>
            <person name="Kaas R.S."/>
            <person name="Kennedy S."/>
            <person name="Kristiansen K."/>
            <person name="Kultima J.R."/>
            <person name="Leonard P."/>
            <person name="Levenez F."/>
            <person name="Lund O."/>
            <person name="Moumen B."/>
            <person name="Le Paslier D."/>
            <person name="Pons N."/>
            <person name="Pedersen O."/>
            <person name="Prifti E."/>
            <person name="Qin J."/>
            <person name="Raes J."/>
            <person name="Tap J."/>
            <person name="Tims S."/>
            <person name="Ussery D.W."/>
            <person name="Yamada T."/>
            <person name="MetaHit consortium"/>
            <person name="Renault P."/>
            <person name="Sicheritz-Ponten T."/>
            <person name="Bork P."/>
            <person name="Wang J."/>
            <person name="Brunak S."/>
            <person name="Ehrlich S.D."/>
        </authorList>
    </citation>
    <scope>NUCLEOTIDE SEQUENCE [LARGE SCALE GENOMIC DNA]</scope>
</reference>
<proteinExistence type="inferred from homology"/>
<dbReference type="InterPro" id="IPR001451">
    <property type="entry name" value="Hexapep"/>
</dbReference>
<name>A0A3G9GPM2_9FIRM</name>
<keyword evidence="8 13" id="KW-0808">Transferase</keyword>
<evidence type="ECO:0000256" key="3">
    <source>
        <dbReference type="ARBA" id="ARBA00007274"/>
    </source>
</evidence>
<evidence type="ECO:0000313" key="19">
    <source>
        <dbReference type="Proteomes" id="UP000484547"/>
    </source>
</evidence>
<evidence type="ECO:0000256" key="11">
    <source>
        <dbReference type="ARBA" id="ARBA00023315"/>
    </source>
</evidence>
<accession>R6IHT2</accession>
<dbReference type="EMBL" id="WNBM01000002">
    <property type="protein sequence ID" value="MTT75501.1"/>
    <property type="molecule type" value="Genomic_DNA"/>
</dbReference>
<dbReference type="EMBL" id="WNBW01000002">
    <property type="protein sequence ID" value="MTU03563.1"/>
    <property type="molecule type" value="Genomic_DNA"/>
</dbReference>
<dbReference type="GO" id="GO:0009001">
    <property type="term" value="F:serine O-acetyltransferase activity"/>
    <property type="evidence" value="ECO:0007669"/>
    <property type="project" value="UniProtKB-EC"/>
</dbReference>
<dbReference type="FunFam" id="1.10.3130.10:FF:000003">
    <property type="entry name" value="Serine acetyltransferase"/>
    <property type="match status" value="1"/>
</dbReference>
<dbReference type="Proteomes" id="UP000443070">
    <property type="component" value="Unassembled WGS sequence"/>
</dbReference>
<dbReference type="PANTHER" id="PTHR42811">
    <property type="entry name" value="SERINE ACETYLTRANSFERASE"/>
    <property type="match status" value="1"/>
</dbReference>
<dbReference type="EMBL" id="CBDS010000073">
    <property type="protein sequence ID" value="CDB46084.1"/>
    <property type="molecule type" value="Genomic_DNA"/>
</dbReference>
<evidence type="ECO:0000256" key="8">
    <source>
        <dbReference type="ARBA" id="ARBA00022679"/>
    </source>
</evidence>
<evidence type="ECO:0000256" key="10">
    <source>
        <dbReference type="ARBA" id="ARBA00023192"/>
    </source>
</evidence>
<evidence type="ECO:0000256" key="2">
    <source>
        <dbReference type="ARBA" id="ARBA00004876"/>
    </source>
</evidence>
<keyword evidence="9" id="KW-0677">Repeat</keyword>
<keyword evidence="14" id="KW-0175">Coiled coil</keyword>
<evidence type="ECO:0000256" key="13">
    <source>
        <dbReference type="PIRNR" id="PIRNR000441"/>
    </source>
</evidence>
<dbReference type="SUPFAM" id="SSF51161">
    <property type="entry name" value="Trimeric LpxA-like enzymes"/>
    <property type="match status" value="1"/>
</dbReference>
<keyword evidence="10" id="KW-0198">Cysteine biosynthesis</keyword>
<dbReference type="UniPathway" id="UPA00136">
    <property type="reaction ID" value="UER00199"/>
</dbReference>
<evidence type="ECO:0000313" key="18">
    <source>
        <dbReference type="Proteomes" id="UP000443070"/>
    </source>
</evidence>
<evidence type="ECO:0000256" key="12">
    <source>
        <dbReference type="ARBA" id="ARBA00049486"/>
    </source>
</evidence>
<feature type="coiled-coil region" evidence="14">
    <location>
        <begin position="209"/>
        <end position="236"/>
    </location>
</feature>
<evidence type="ECO:0000256" key="7">
    <source>
        <dbReference type="ARBA" id="ARBA00022605"/>
    </source>
</evidence>
<evidence type="ECO:0000256" key="6">
    <source>
        <dbReference type="ARBA" id="ARBA00022490"/>
    </source>
</evidence>
<dbReference type="Proteomes" id="UP000484547">
    <property type="component" value="Unassembled WGS sequence"/>
</dbReference>
<evidence type="ECO:0000256" key="1">
    <source>
        <dbReference type="ARBA" id="ARBA00004496"/>
    </source>
</evidence>
<comment type="subcellular location">
    <subcellularLocation>
        <location evidence="1">Cytoplasm</location>
    </subcellularLocation>
</comment>
<comment type="pathway">
    <text evidence="2">Amino-acid biosynthesis; L-cysteine biosynthesis; L-cysteine from L-serine: step 1/2.</text>
</comment>
<dbReference type="InterPro" id="IPR005881">
    <property type="entry name" value="Ser_O-AcTrfase"/>
</dbReference>
<gene>
    <name evidence="16" type="primary">cysE</name>
    <name evidence="15" type="ORF">BN533_01141</name>
    <name evidence="16" type="ORF">GMD11_04330</name>
    <name evidence="17" type="ORF">GMD18_03975</name>
</gene>
<organism evidence="15">
    <name type="scientific">Phascolarctobacterium faecium</name>
    <dbReference type="NCBI Taxonomy" id="33025"/>
    <lineage>
        <taxon>Bacteria</taxon>
        <taxon>Bacillati</taxon>
        <taxon>Bacillota</taxon>
        <taxon>Negativicutes</taxon>
        <taxon>Acidaminococcales</taxon>
        <taxon>Acidaminococcaceae</taxon>
        <taxon>Phascolarctobacterium</taxon>
    </lineage>
</organism>
<dbReference type="PIRSF" id="PIRSF000441">
    <property type="entry name" value="CysE"/>
    <property type="match status" value="1"/>
</dbReference>
<dbReference type="InterPro" id="IPR053376">
    <property type="entry name" value="Serine_acetyltransferase"/>
</dbReference>
<dbReference type="FunFam" id="2.160.10.10:FF:000007">
    <property type="entry name" value="Serine acetyltransferase"/>
    <property type="match status" value="1"/>
</dbReference>
<dbReference type="GO" id="GO:0006535">
    <property type="term" value="P:cysteine biosynthetic process from serine"/>
    <property type="evidence" value="ECO:0007669"/>
    <property type="project" value="InterPro"/>
</dbReference>
<evidence type="ECO:0000256" key="14">
    <source>
        <dbReference type="SAM" id="Coils"/>
    </source>
</evidence>
<sequence>MLDQIKTDIDAVMHRDPAAKTRLEAALCYPGLHAIWLHRLAHKLYLKGWVLIPRLLNTFSRFLTGIDIHPGATLGPGLFIDHGMGLVIGETAELGSNVTLYQGVTLGGTGKEKGKRHPTIGDNVVVSSGAKVLGSFTVGSNSKIGAGSVVLKEVPPNSVVVGVPGRIVTKDGVRIAASDMSSPDSMIDLNHNQLPDPVADYEDRLADYMVRMDSRLEELEEIIKKHREQNEKRGNNE</sequence>
<keyword evidence="18" id="KW-1185">Reference proteome</keyword>
<comment type="similarity">
    <text evidence="3 13">Belongs to the transferase hexapeptide repeat family.</text>
</comment>
<reference evidence="18 19" key="2">
    <citation type="journal article" date="2019" name="Nat. Med.">
        <title>A library of human gut bacterial isolates paired with longitudinal multiomics data enables mechanistic microbiome research.</title>
        <authorList>
            <person name="Poyet M."/>
            <person name="Groussin M."/>
            <person name="Gibbons S.M."/>
            <person name="Avila-Pacheco J."/>
            <person name="Jiang X."/>
            <person name="Kearney S.M."/>
            <person name="Perrotta A.R."/>
            <person name="Berdy B."/>
            <person name="Zhao S."/>
            <person name="Lieberman T.D."/>
            <person name="Swanson P.K."/>
            <person name="Smith M."/>
            <person name="Roesemann S."/>
            <person name="Alexander J.E."/>
            <person name="Rich S.A."/>
            <person name="Livny J."/>
            <person name="Vlamakis H."/>
            <person name="Clish C."/>
            <person name="Bullock K."/>
            <person name="Deik A."/>
            <person name="Scott J."/>
            <person name="Pierce K.A."/>
            <person name="Xavier R.J."/>
            <person name="Alm E.J."/>
        </authorList>
    </citation>
    <scope>NUCLEOTIDE SEQUENCE [LARGE SCALE GENOMIC DNA]</scope>
    <source>
        <strain evidence="16 19">BIOML-A13</strain>
        <strain evidence="17 18">BIOML-A3</strain>
    </source>
</reference>
<dbReference type="InterPro" id="IPR042122">
    <property type="entry name" value="Ser_AcTrfase_N_sf"/>
</dbReference>
<evidence type="ECO:0000256" key="4">
    <source>
        <dbReference type="ARBA" id="ARBA00013266"/>
    </source>
</evidence>
<dbReference type="GO" id="GO:0005737">
    <property type="term" value="C:cytoplasm"/>
    <property type="evidence" value="ECO:0007669"/>
    <property type="project" value="UniProtKB-SubCell"/>
</dbReference>
<keyword evidence="7" id="KW-0028">Amino-acid biosynthesis</keyword>
<dbReference type="AlphaFoldDB" id="A0A3G9GPM2"/>
<evidence type="ECO:0000256" key="5">
    <source>
        <dbReference type="ARBA" id="ARBA00018522"/>
    </source>
</evidence>